<dbReference type="Proteomes" id="UP000267438">
    <property type="component" value="Unassembled WGS sequence"/>
</dbReference>
<reference evidence="2 3" key="1">
    <citation type="submission" date="2018-11" db="EMBL/GenBank/DDBJ databases">
        <title>Species Designations Belie Phenotypic and Genotypic Heterogeneity in Oral Streptococci.</title>
        <authorList>
            <person name="Velsko I."/>
        </authorList>
    </citation>
    <scope>NUCLEOTIDE SEQUENCE [LARGE SCALE GENOMIC DNA]</scope>
    <source>
        <strain evidence="2 3">BCC06</strain>
    </source>
</reference>
<comment type="caution">
    <text evidence="2">The sequence shown here is derived from an EMBL/GenBank/DDBJ whole genome shotgun (WGS) entry which is preliminary data.</text>
</comment>
<gene>
    <name evidence="2" type="ORF">D8836_07950</name>
</gene>
<feature type="transmembrane region" description="Helical" evidence="1">
    <location>
        <begin position="12"/>
        <end position="29"/>
    </location>
</feature>
<dbReference type="EMBL" id="RJOH01000015">
    <property type="protein sequence ID" value="RSJ11656.1"/>
    <property type="molecule type" value="Genomic_DNA"/>
</dbReference>
<evidence type="ECO:0000313" key="3">
    <source>
        <dbReference type="Proteomes" id="UP000267438"/>
    </source>
</evidence>
<dbReference type="AlphaFoldDB" id="A0A3R9KHM3"/>
<sequence length="66" mass="6892">MDHGEQILKAGKVVVATVFVIGALIYGVTLSASTFGFGVSIAAPVIASAFLYLSSTMEDKGERDIK</sequence>
<dbReference type="RefSeq" id="WP_185761625.1">
    <property type="nucleotide sequence ID" value="NZ_RJOH01000015.1"/>
</dbReference>
<keyword evidence="1" id="KW-0472">Membrane</keyword>
<feature type="transmembrane region" description="Helical" evidence="1">
    <location>
        <begin position="35"/>
        <end position="53"/>
    </location>
</feature>
<evidence type="ECO:0000313" key="2">
    <source>
        <dbReference type="EMBL" id="RSJ11656.1"/>
    </source>
</evidence>
<proteinExistence type="predicted"/>
<accession>A0A3R9KHM3</accession>
<evidence type="ECO:0000256" key="1">
    <source>
        <dbReference type="SAM" id="Phobius"/>
    </source>
</evidence>
<name>A0A3R9KHM3_STRMT</name>
<keyword evidence="1" id="KW-1133">Transmembrane helix</keyword>
<protein>
    <submittedName>
        <fullName evidence="2">Uncharacterized protein</fullName>
    </submittedName>
</protein>
<keyword evidence="1" id="KW-0812">Transmembrane</keyword>
<organism evidence="2 3">
    <name type="scientific">Streptococcus mitis</name>
    <dbReference type="NCBI Taxonomy" id="28037"/>
    <lineage>
        <taxon>Bacteria</taxon>
        <taxon>Bacillati</taxon>
        <taxon>Bacillota</taxon>
        <taxon>Bacilli</taxon>
        <taxon>Lactobacillales</taxon>
        <taxon>Streptococcaceae</taxon>
        <taxon>Streptococcus</taxon>
        <taxon>Streptococcus mitis group</taxon>
    </lineage>
</organism>